<sequence length="85" mass="9526">MPRYHLNLFNSADTYDEDGREFEDLAAAKDEAIRSSRDLMAEHVKAGEPIDLGHYIEVADDEGKVLATIDFRELITITDSRATAV</sequence>
<dbReference type="InterPro" id="IPR054189">
    <property type="entry name" value="DUF6894"/>
</dbReference>
<dbReference type="Pfam" id="PF21834">
    <property type="entry name" value="DUF6894"/>
    <property type="match status" value="1"/>
</dbReference>
<keyword evidence="3" id="KW-1185">Reference proteome</keyword>
<dbReference type="RefSeq" id="WP_119750700.1">
    <property type="nucleotide sequence ID" value="NZ_QVRA01000057.1"/>
</dbReference>
<name>A0A418YIC7_9SPHN</name>
<reference evidence="2 3" key="1">
    <citation type="submission" date="2018-08" db="EMBL/GenBank/DDBJ databases">
        <title>Sphingobium sp. EO9.</title>
        <authorList>
            <person name="Park Y."/>
            <person name="Kim K.H."/>
            <person name="Jeon C.O."/>
        </authorList>
    </citation>
    <scope>NUCLEOTIDE SEQUENCE [LARGE SCALE GENOMIC DNA]</scope>
    <source>
        <strain evidence="2 3">EO9</strain>
    </source>
</reference>
<dbReference type="Proteomes" id="UP000283469">
    <property type="component" value="Unassembled WGS sequence"/>
</dbReference>
<organism evidence="2 3">
    <name type="scientific">Sphingobium terrigena</name>
    <dbReference type="NCBI Taxonomy" id="2304063"/>
    <lineage>
        <taxon>Bacteria</taxon>
        <taxon>Pseudomonadati</taxon>
        <taxon>Pseudomonadota</taxon>
        <taxon>Alphaproteobacteria</taxon>
        <taxon>Sphingomonadales</taxon>
        <taxon>Sphingomonadaceae</taxon>
        <taxon>Sphingobium</taxon>
    </lineage>
</organism>
<feature type="domain" description="DUF6894" evidence="1">
    <location>
        <begin position="3"/>
        <end position="71"/>
    </location>
</feature>
<protein>
    <recommendedName>
        <fullName evidence="1">DUF6894 domain-containing protein</fullName>
    </recommendedName>
</protein>
<gene>
    <name evidence="2" type="ORF">D0Z70_23930</name>
</gene>
<evidence type="ECO:0000313" key="3">
    <source>
        <dbReference type="Proteomes" id="UP000283469"/>
    </source>
</evidence>
<accession>A0A418YIC7</accession>
<evidence type="ECO:0000259" key="1">
    <source>
        <dbReference type="Pfam" id="PF21834"/>
    </source>
</evidence>
<evidence type="ECO:0000313" key="2">
    <source>
        <dbReference type="EMBL" id="RJG50362.1"/>
    </source>
</evidence>
<dbReference type="EMBL" id="QVRA01000057">
    <property type="protein sequence ID" value="RJG50362.1"/>
    <property type="molecule type" value="Genomic_DNA"/>
</dbReference>
<dbReference type="OrthoDB" id="7476020at2"/>
<proteinExistence type="predicted"/>
<comment type="caution">
    <text evidence="2">The sequence shown here is derived from an EMBL/GenBank/DDBJ whole genome shotgun (WGS) entry which is preliminary data.</text>
</comment>
<dbReference type="AlphaFoldDB" id="A0A418YIC7"/>